<evidence type="ECO:0000313" key="3">
    <source>
        <dbReference type="Proteomes" id="UP000054248"/>
    </source>
</evidence>
<keyword evidence="1" id="KW-0472">Membrane</keyword>
<protein>
    <submittedName>
        <fullName evidence="2">Uncharacterized protein</fullName>
    </submittedName>
</protein>
<keyword evidence="1" id="KW-1133">Transmembrane helix</keyword>
<reference evidence="3" key="2">
    <citation type="submission" date="2015-01" db="EMBL/GenBank/DDBJ databases">
        <title>Evolutionary Origins and Diversification of the Mycorrhizal Mutualists.</title>
        <authorList>
            <consortium name="DOE Joint Genome Institute"/>
            <consortium name="Mycorrhizal Genomics Consortium"/>
            <person name="Kohler A."/>
            <person name="Kuo A."/>
            <person name="Nagy L.G."/>
            <person name="Floudas D."/>
            <person name="Copeland A."/>
            <person name="Barry K.W."/>
            <person name="Cichocki N."/>
            <person name="Veneault-Fourrey C."/>
            <person name="LaButti K."/>
            <person name="Lindquist E.A."/>
            <person name="Lipzen A."/>
            <person name="Lundell T."/>
            <person name="Morin E."/>
            <person name="Murat C."/>
            <person name="Riley R."/>
            <person name="Ohm R."/>
            <person name="Sun H."/>
            <person name="Tunlid A."/>
            <person name="Henrissat B."/>
            <person name="Grigoriev I.V."/>
            <person name="Hibbett D.S."/>
            <person name="Martin F."/>
        </authorList>
    </citation>
    <scope>NUCLEOTIDE SEQUENCE [LARGE SCALE GENOMIC DNA]</scope>
    <source>
        <strain evidence="3">MUT 4182</strain>
    </source>
</reference>
<dbReference type="HOGENOM" id="CLU_1267730_0_0_1"/>
<accession>A0A0C3QKU2</accession>
<keyword evidence="3" id="KW-1185">Reference proteome</keyword>
<evidence type="ECO:0000256" key="1">
    <source>
        <dbReference type="SAM" id="Phobius"/>
    </source>
</evidence>
<gene>
    <name evidence="2" type="ORF">M407DRAFT_22697</name>
</gene>
<evidence type="ECO:0000313" key="2">
    <source>
        <dbReference type="EMBL" id="KIO28066.1"/>
    </source>
</evidence>
<name>A0A0C3QKU2_9AGAM</name>
<dbReference type="AlphaFoldDB" id="A0A0C3QKU2"/>
<dbReference type="EMBL" id="KN822999">
    <property type="protein sequence ID" value="KIO28066.1"/>
    <property type="molecule type" value="Genomic_DNA"/>
</dbReference>
<feature type="transmembrane region" description="Helical" evidence="1">
    <location>
        <begin position="87"/>
        <end position="111"/>
    </location>
</feature>
<organism evidence="2 3">
    <name type="scientific">Tulasnella calospora MUT 4182</name>
    <dbReference type="NCBI Taxonomy" id="1051891"/>
    <lineage>
        <taxon>Eukaryota</taxon>
        <taxon>Fungi</taxon>
        <taxon>Dikarya</taxon>
        <taxon>Basidiomycota</taxon>
        <taxon>Agaricomycotina</taxon>
        <taxon>Agaricomycetes</taxon>
        <taxon>Cantharellales</taxon>
        <taxon>Tulasnellaceae</taxon>
        <taxon>Tulasnella</taxon>
    </lineage>
</organism>
<reference evidence="2 3" key="1">
    <citation type="submission" date="2014-04" db="EMBL/GenBank/DDBJ databases">
        <authorList>
            <consortium name="DOE Joint Genome Institute"/>
            <person name="Kuo A."/>
            <person name="Girlanda M."/>
            <person name="Perotto S."/>
            <person name="Kohler A."/>
            <person name="Nagy L.G."/>
            <person name="Floudas D."/>
            <person name="Copeland A."/>
            <person name="Barry K.W."/>
            <person name="Cichocki N."/>
            <person name="Veneault-Fourrey C."/>
            <person name="LaButti K."/>
            <person name="Lindquist E.A."/>
            <person name="Lipzen A."/>
            <person name="Lundell T."/>
            <person name="Morin E."/>
            <person name="Murat C."/>
            <person name="Sun H."/>
            <person name="Tunlid A."/>
            <person name="Henrissat B."/>
            <person name="Grigoriev I.V."/>
            <person name="Hibbett D.S."/>
            <person name="Martin F."/>
            <person name="Nordberg H.P."/>
            <person name="Cantor M.N."/>
            <person name="Hua S.X."/>
        </authorList>
    </citation>
    <scope>NUCLEOTIDE SEQUENCE [LARGE SCALE GENOMIC DNA]</scope>
    <source>
        <strain evidence="2 3">MUT 4182</strain>
    </source>
</reference>
<dbReference type="Proteomes" id="UP000054248">
    <property type="component" value="Unassembled WGS sequence"/>
</dbReference>
<dbReference type="OrthoDB" id="3260537at2759"/>
<sequence length="218" mass="24230">MRFLFTRNKLPLRKDCKPLAPHRCLSNDFLIKDTSKGLYVTDLTEKGGLDPFCAHKRTLTIDMEPDALALLGADEEDQEEPVFTKAYVLRVVISLFLLSVLLLAGSSAGYLPPKGSIAVDTRVKWSIRGVPKEMRESGLVPWWKVALVSVNVDVVAGKRKGGGVKDKVLGDAREWGLEGGEWEQGHLEGQNEDLAAVKDFARGQTALMNRHPRLHRML</sequence>
<proteinExistence type="predicted"/>
<keyword evidence="1" id="KW-0812">Transmembrane</keyword>